<dbReference type="PANTHER" id="PTHR10266">
    <property type="entry name" value="CYTOCHROME C1"/>
    <property type="match status" value="1"/>
</dbReference>
<proteinExistence type="inferred from homology"/>
<dbReference type="FunFam" id="1.10.760.10:FF:000002">
    <property type="entry name" value="Cytochrome c1, heme protein"/>
    <property type="match status" value="1"/>
</dbReference>
<dbReference type="SUPFAM" id="SSF46626">
    <property type="entry name" value="Cytochrome c"/>
    <property type="match status" value="1"/>
</dbReference>
<evidence type="ECO:0000256" key="3">
    <source>
        <dbReference type="ARBA" id="ARBA00006488"/>
    </source>
</evidence>
<dbReference type="InParanoid" id="A0A6P6YFN1"/>
<name>A0A6P6YFN1_DERPT</name>
<comment type="function">
    <text evidence="1">Electron carrier protein. The oxidized form of the cytochrome c heme group can accept an electron from the heme group of the cytochrome c1 subunit of cytochrome reductase. Cytochrome c then transfers this electron to the cytochrome oxidase complex, the final protein carrier in the mitochondrial electron-transport chain.</text>
</comment>
<keyword evidence="14" id="KW-0472">Membrane</keyword>
<dbReference type="Gene3D" id="1.20.5.100">
    <property type="entry name" value="Cytochrome c1, transmembrane anchor, C-terminal"/>
    <property type="match status" value="1"/>
</dbReference>
<dbReference type="OMA" id="WVKKFKW"/>
<comment type="subcellular location">
    <subcellularLocation>
        <location evidence="2">Mitochondrion inner membrane</location>
    </subcellularLocation>
</comment>
<evidence type="ECO:0000256" key="4">
    <source>
        <dbReference type="ARBA" id="ARBA00022448"/>
    </source>
</evidence>
<evidence type="ECO:0000256" key="12">
    <source>
        <dbReference type="ARBA" id="ARBA00023004"/>
    </source>
</evidence>
<dbReference type="GO" id="GO:0006122">
    <property type="term" value="P:mitochondrial electron transport, ubiquinol to cytochrome c"/>
    <property type="evidence" value="ECO:0007669"/>
    <property type="project" value="TreeGrafter"/>
</dbReference>
<evidence type="ECO:0000256" key="9">
    <source>
        <dbReference type="ARBA" id="ARBA00022792"/>
    </source>
</evidence>
<dbReference type="GO" id="GO:0046872">
    <property type="term" value="F:metal ion binding"/>
    <property type="evidence" value="ECO:0007669"/>
    <property type="project" value="UniProtKB-KW"/>
</dbReference>
<evidence type="ECO:0000256" key="15">
    <source>
        <dbReference type="PIRSR" id="PIRSR602326-1"/>
    </source>
</evidence>
<evidence type="ECO:0000313" key="17">
    <source>
        <dbReference type="RefSeq" id="XP_027203599.1"/>
    </source>
</evidence>
<dbReference type="InterPro" id="IPR021157">
    <property type="entry name" value="Cyt_c1_TM_anchor_C"/>
</dbReference>
<dbReference type="PROSITE" id="PS51007">
    <property type="entry name" value="CYTC"/>
    <property type="match status" value="1"/>
</dbReference>
<keyword evidence="5 15" id="KW-0349">Heme</keyword>
<dbReference type="AlphaFoldDB" id="A0A6P6YFN1"/>
<evidence type="ECO:0000256" key="1">
    <source>
        <dbReference type="ARBA" id="ARBA00002555"/>
    </source>
</evidence>
<dbReference type="OrthoDB" id="5925at2759"/>
<dbReference type="InterPro" id="IPR002326">
    <property type="entry name" value="Cyt_c1"/>
</dbReference>
<dbReference type="GeneID" id="113797425"/>
<evidence type="ECO:0000256" key="6">
    <source>
        <dbReference type="ARBA" id="ARBA00022660"/>
    </source>
</evidence>
<keyword evidence="6" id="KW-0679">Respiratory chain</keyword>
<organism evidence="16 17">
    <name type="scientific">Dermatophagoides pteronyssinus</name>
    <name type="common">European house dust mite</name>
    <dbReference type="NCBI Taxonomy" id="6956"/>
    <lineage>
        <taxon>Eukaryota</taxon>
        <taxon>Metazoa</taxon>
        <taxon>Ecdysozoa</taxon>
        <taxon>Arthropoda</taxon>
        <taxon>Chelicerata</taxon>
        <taxon>Arachnida</taxon>
        <taxon>Acari</taxon>
        <taxon>Acariformes</taxon>
        <taxon>Sarcoptiformes</taxon>
        <taxon>Astigmata</taxon>
        <taxon>Psoroptidia</taxon>
        <taxon>Analgoidea</taxon>
        <taxon>Pyroglyphidae</taxon>
        <taxon>Dermatophagoidinae</taxon>
        <taxon>Dermatophagoides</taxon>
    </lineage>
</organism>
<evidence type="ECO:0000256" key="5">
    <source>
        <dbReference type="ARBA" id="ARBA00022617"/>
    </source>
</evidence>
<dbReference type="PANTHER" id="PTHR10266:SF3">
    <property type="entry name" value="CYTOCHROME C1, HEME PROTEIN, MITOCHONDRIAL"/>
    <property type="match status" value="1"/>
</dbReference>
<keyword evidence="12 15" id="KW-0408">Iron</keyword>
<dbReference type="PRINTS" id="PR00603">
    <property type="entry name" value="CYTOCHROMEC1"/>
</dbReference>
<dbReference type="GO" id="GO:0005743">
    <property type="term" value="C:mitochondrial inner membrane"/>
    <property type="evidence" value="ECO:0007669"/>
    <property type="project" value="UniProtKB-SubCell"/>
</dbReference>
<dbReference type="CTD" id="38612"/>
<dbReference type="GO" id="GO:0020037">
    <property type="term" value="F:heme binding"/>
    <property type="evidence" value="ECO:0007669"/>
    <property type="project" value="InterPro"/>
</dbReference>
<comment type="cofactor">
    <cofactor evidence="15">
        <name>heme c</name>
        <dbReference type="ChEBI" id="CHEBI:61717"/>
    </cofactor>
    <text evidence="15">Binds 1 heme c group covalently per subunit.</text>
</comment>
<sequence length="316" mass="35171">MASILSRSSSKCLANIKNKSINLVNQKNNVSSYTNANNKRKILLATAGVFGAGTVGLIYSLHQSVKAIDIYCHPPDYPWPHYGIFKSFDHKAIRRGYEVYKQVCAACHSLKFVRYRELIGVSHTEDEARAEAEEIQVQDGPNEHGKMFMRPGKLSDAFPSPYPNEEAARAANNGAYPPDLSYIVLARHGYENYIFSLITGYQEPPAGFIVGEGQYFNPYFPGGAISMAQALYDEAVEYSDGTPPTASQLAKDVTTFLAWCAQPEHDKRKKLLIDSLLVLGVIGAALWYWKRHLGSTIKSRKILFRQPLSSSSKPKN</sequence>
<dbReference type="Gene3D" id="1.10.760.10">
    <property type="entry name" value="Cytochrome c-like domain"/>
    <property type="match status" value="1"/>
</dbReference>
<dbReference type="GO" id="GO:0009055">
    <property type="term" value="F:electron transfer activity"/>
    <property type="evidence" value="ECO:0007669"/>
    <property type="project" value="InterPro"/>
</dbReference>
<keyword evidence="8 15" id="KW-0479">Metal-binding</keyword>
<evidence type="ECO:0000256" key="2">
    <source>
        <dbReference type="ARBA" id="ARBA00004273"/>
    </source>
</evidence>
<evidence type="ECO:0000256" key="13">
    <source>
        <dbReference type="ARBA" id="ARBA00023128"/>
    </source>
</evidence>
<feature type="binding site" description="covalent" evidence="15">
    <location>
        <position position="108"/>
    </location>
    <ligand>
        <name>heme c</name>
        <dbReference type="ChEBI" id="CHEBI:61717"/>
    </ligand>
</feature>
<dbReference type="InterPro" id="IPR009056">
    <property type="entry name" value="Cyt_c-like_dom"/>
</dbReference>
<comment type="similarity">
    <text evidence="3">Belongs to the cytochrome c family.</text>
</comment>
<evidence type="ECO:0000256" key="8">
    <source>
        <dbReference type="ARBA" id="ARBA00022723"/>
    </source>
</evidence>
<feature type="binding site" description="covalent" evidence="15">
    <location>
        <position position="104"/>
    </location>
    <ligand>
        <name>heme c</name>
        <dbReference type="ChEBI" id="CHEBI:61717"/>
    </ligand>
</feature>
<feature type="binding site" description="covalent" evidence="15">
    <location>
        <position position="107"/>
    </location>
    <ligand>
        <name>heme c</name>
        <dbReference type="ChEBI" id="CHEBI:61717"/>
    </ligand>
</feature>
<keyword evidence="16" id="KW-1185">Reference proteome</keyword>
<evidence type="ECO:0000313" key="16">
    <source>
        <dbReference type="Proteomes" id="UP000515146"/>
    </source>
</evidence>
<dbReference type="KEGG" id="dpte:113797425"/>
<evidence type="ECO:0000256" key="10">
    <source>
        <dbReference type="ARBA" id="ARBA00022982"/>
    </source>
</evidence>
<keyword evidence="9" id="KW-0999">Mitochondrion inner membrane</keyword>
<keyword evidence="10" id="KW-0249">Electron transport</keyword>
<accession>A0A6P6YFN1</accession>
<reference evidence="17" key="1">
    <citation type="submission" date="2025-08" db="UniProtKB">
        <authorList>
            <consortium name="RefSeq"/>
        </authorList>
    </citation>
    <scope>IDENTIFICATION</scope>
    <source>
        <strain evidence="17">Airmid</strain>
    </source>
</reference>
<evidence type="ECO:0000256" key="11">
    <source>
        <dbReference type="ARBA" id="ARBA00022989"/>
    </source>
</evidence>
<keyword evidence="11" id="KW-1133">Transmembrane helix</keyword>
<gene>
    <name evidence="17" type="primary">LOC113797425</name>
</gene>
<keyword evidence="7" id="KW-0812">Transmembrane</keyword>
<evidence type="ECO:0000256" key="7">
    <source>
        <dbReference type="ARBA" id="ARBA00022692"/>
    </source>
</evidence>
<dbReference type="FunCoup" id="A0A6P6YFN1">
    <property type="interactions" value="1394"/>
</dbReference>
<dbReference type="InterPro" id="IPR036909">
    <property type="entry name" value="Cyt_c-like_dom_sf"/>
</dbReference>
<evidence type="ECO:0000256" key="14">
    <source>
        <dbReference type="ARBA" id="ARBA00023136"/>
    </source>
</evidence>
<dbReference type="Pfam" id="PF02167">
    <property type="entry name" value="Cytochrom_C1"/>
    <property type="match status" value="1"/>
</dbReference>
<dbReference type="SUPFAM" id="SSF81496">
    <property type="entry name" value="Cytochrome c1 subunit of cytochrome bc1 complex (Ubiquinol-cytochrome c reductase), transmembrane anchor"/>
    <property type="match status" value="1"/>
</dbReference>
<protein>
    <submittedName>
        <fullName evidence="17">Cytochrome c1, heme protein, mitochondrial-like</fullName>
    </submittedName>
</protein>
<feature type="binding site" description="covalent" evidence="15">
    <location>
        <position position="227"/>
    </location>
    <ligand>
        <name>heme c</name>
        <dbReference type="ChEBI" id="CHEBI:61717"/>
    </ligand>
</feature>
<keyword evidence="13" id="KW-0496">Mitochondrion</keyword>
<keyword evidence="4" id="KW-0813">Transport</keyword>
<dbReference type="Proteomes" id="UP000515146">
    <property type="component" value="Unplaced"/>
</dbReference>
<dbReference type="RefSeq" id="XP_027203599.1">
    <property type="nucleotide sequence ID" value="XM_027347798.1"/>
</dbReference>